<proteinExistence type="inferred from homology"/>
<gene>
    <name evidence="3" type="ORF">FRX97_00870</name>
</gene>
<dbReference type="SUPFAM" id="SSF52833">
    <property type="entry name" value="Thioredoxin-like"/>
    <property type="match status" value="1"/>
</dbReference>
<dbReference type="InterPro" id="IPR006660">
    <property type="entry name" value="Arsenate_reductase-like"/>
</dbReference>
<sequence length="119" mass="13800">MRIVYHLGTCSTCAKIIKELNLSKDFRQREIKTESISEQELEQMAKLAGSYEALFSRRAMKYKSMGLKDKQLGEQDYKQLILDEYTFLKRPVFIIDNEIFIGNAKKTVEAVAEKLANEQ</sequence>
<evidence type="ECO:0008006" key="5">
    <source>
        <dbReference type="Google" id="ProtNLM"/>
    </source>
</evidence>
<dbReference type="AlphaFoldDB" id="A0A5C6VLB4"/>
<dbReference type="RefSeq" id="WP_147012415.1">
    <property type="nucleotide sequence ID" value="NZ_VORB01000001.1"/>
</dbReference>
<comment type="similarity">
    <text evidence="1 2">Belongs to the ArsC family.</text>
</comment>
<reference evidence="3 4" key="1">
    <citation type="submission" date="2019-08" db="EMBL/GenBank/DDBJ databases">
        <title>Genome of Luteibaculum oceani JCM 18817.</title>
        <authorList>
            <person name="Bowman J.P."/>
        </authorList>
    </citation>
    <scope>NUCLEOTIDE SEQUENCE [LARGE SCALE GENOMIC DNA]</scope>
    <source>
        <strain evidence="3 4">JCM 18817</strain>
    </source>
</reference>
<evidence type="ECO:0000256" key="1">
    <source>
        <dbReference type="ARBA" id="ARBA00007198"/>
    </source>
</evidence>
<dbReference type="PANTHER" id="PTHR30041:SF8">
    <property type="entry name" value="PROTEIN YFFB"/>
    <property type="match status" value="1"/>
</dbReference>
<evidence type="ECO:0000313" key="4">
    <source>
        <dbReference type="Proteomes" id="UP000321168"/>
    </source>
</evidence>
<dbReference type="OrthoDB" id="1120494at2"/>
<dbReference type="PANTHER" id="PTHR30041">
    <property type="entry name" value="ARSENATE REDUCTASE"/>
    <property type="match status" value="1"/>
</dbReference>
<dbReference type="Proteomes" id="UP000321168">
    <property type="component" value="Unassembled WGS sequence"/>
</dbReference>
<name>A0A5C6VLB4_9FLAO</name>
<organism evidence="3 4">
    <name type="scientific">Luteibaculum oceani</name>
    <dbReference type="NCBI Taxonomy" id="1294296"/>
    <lineage>
        <taxon>Bacteria</taxon>
        <taxon>Pseudomonadati</taxon>
        <taxon>Bacteroidota</taxon>
        <taxon>Flavobacteriia</taxon>
        <taxon>Flavobacteriales</taxon>
        <taxon>Luteibaculaceae</taxon>
        <taxon>Luteibaculum</taxon>
    </lineage>
</organism>
<dbReference type="InterPro" id="IPR036249">
    <property type="entry name" value="Thioredoxin-like_sf"/>
</dbReference>
<accession>A0A5C6VLB4</accession>
<comment type="caution">
    <text evidence="3">The sequence shown here is derived from an EMBL/GenBank/DDBJ whole genome shotgun (WGS) entry which is preliminary data.</text>
</comment>
<evidence type="ECO:0000256" key="2">
    <source>
        <dbReference type="PROSITE-ProRule" id="PRU01282"/>
    </source>
</evidence>
<evidence type="ECO:0000313" key="3">
    <source>
        <dbReference type="EMBL" id="TXC85206.1"/>
    </source>
</evidence>
<dbReference type="Gene3D" id="3.40.30.10">
    <property type="entry name" value="Glutaredoxin"/>
    <property type="match status" value="1"/>
</dbReference>
<dbReference type="PROSITE" id="PS51353">
    <property type="entry name" value="ARSC"/>
    <property type="match status" value="1"/>
</dbReference>
<protein>
    <recommendedName>
        <fullName evidence="5">Arsenate reductase</fullName>
    </recommendedName>
</protein>
<keyword evidence="4" id="KW-1185">Reference proteome</keyword>
<dbReference type="EMBL" id="VORB01000001">
    <property type="protein sequence ID" value="TXC85206.1"/>
    <property type="molecule type" value="Genomic_DNA"/>
</dbReference>
<dbReference type="Pfam" id="PF03960">
    <property type="entry name" value="ArsC"/>
    <property type="match status" value="1"/>
</dbReference>